<dbReference type="AlphaFoldDB" id="A0A1G2KVQ0"/>
<gene>
    <name evidence="1" type="ORF">A3C92_03485</name>
</gene>
<comment type="caution">
    <text evidence="1">The sequence shown here is derived from an EMBL/GenBank/DDBJ whole genome shotgun (WGS) entry which is preliminary data.</text>
</comment>
<evidence type="ECO:0000313" key="1">
    <source>
        <dbReference type="EMBL" id="OHA03515.1"/>
    </source>
</evidence>
<protein>
    <submittedName>
        <fullName evidence="1">Uncharacterized protein</fullName>
    </submittedName>
</protein>
<dbReference type="SUPFAM" id="SSF50494">
    <property type="entry name" value="Trypsin-like serine proteases"/>
    <property type="match status" value="1"/>
</dbReference>
<proteinExistence type="predicted"/>
<dbReference type="EMBL" id="MHQN01000017">
    <property type="protein sequence ID" value="OHA03515.1"/>
    <property type="molecule type" value="Genomic_DNA"/>
</dbReference>
<reference evidence="1 2" key="1">
    <citation type="journal article" date="2016" name="Nat. Commun.">
        <title>Thousands of microbial genomes shed light on interconnected biogeochemical processes in an aquifer system.</title>
        <authorList>
            <person name="Anantharaman K."/>
            <person name="Brown C.T."/>
            <person name="Hug L.A."/>
            <person name="Sharon I."/>
            <person name="Castelle C.J."/>
            <person name="Probst A.J."/>
            <person name="Thomas B.C."/>
            <person name="Singh A."/>
            <person name="Wilkins M.J."/>
            <person name="Karaoz U."/>
            <person name="Brodie E.L."/>
            <person name="Williams K.H."/>
            <person name="Hubbard S.S."/>
            <person name="Banfield J.F."/>
        </authorList>
    </citation>
    <scope>NUCLEOTIDE SEQUENCE [LARGE SCALE GENOMIC DNA]</scope>
</reference>
<organism evidence="1 2">
    <name type="scientific">Candidatus Sungbacteria bacterium RIFCSPHIGHO2_02_FULL_53_17</name>
    <dbReference type="NCBI Taxonomy" id="1802275"/>
    <lineage>
        <taxon>Bacteria</taxon>
        <taxon>Candidatus Sungiibacteriota</taxon>
    </lineage>
</organism>
<dbReference type="InterPro" id="IPR009003">
    <property type="entry name" value="Peptidase_S1_PA"/>
</dbReference>
<name>A0A1G2KVQ0_9BACT</name>
<accession>A0A1G2KVQ0</accession>
<dbReference type="Proteomes" id="UP000177177">
    <property type="component" value="Unassembled WGS sequence"/>
</dbReference>
<sequence length="261" mass="29108">MVHGEPFAERALQGRGNPLVAITLINDHDPLNIRLYRSMGFVVGRYAKGVRLVITCRHALQQGAPYTWVVGCRNPKPRVWDVLGNAIPDAEPETDIAFLLMRDPAQAKTHVFALTRQDPPIRNGQILYNAGNRCDPVSGVYDVYIARQQPVREIERIAFCKFSSPTLRMVHPNNADDRAVCEREGFLPHRVINMVSRASFSGSPIFDAELNLYGMDVRGSEPGTSVHAEQGDTVICVPTSALYAARERVMPQIKERIAAYL</sequence>
<evidence type="ECO:0000313" key="2">
    <source>
        <dbReference type="Proteomes" id="UP000177177"/>
    </source>
</evidence>